<accession>U5VZ46</accession>
<evidence type="ECO:0000256" key="1">
    <source>
        <dbReference type="ARBA" id="ARBA00004651"/>
    </source>
</evidence>
<dbReference type="InterPro" id="IPR038766">
    <property type="entry name" value="Membrane_comp_ABC_pdt"/>
</dbReference>
<name>U5VZ46_9ACTN</name>
<feature type="transmembrane region" description="Helical" evidence="6">
    <location>
        <begin position="437"/>
        <end position="459"/>
    </location>
</feature>
<keyword evidence="4 6" id="KW-1133">Transmembrane helix</keyword>
<evidence type="ECO:0000259" key="7">
    <source>
        <dbReference type="Pfam" id="PF02687"/>
    </source>
</evidence>
<feature type="transmembrane region" description="Helical" evidence="6">
    <location>
        <begin position="264"/>
        <end position="294"/>
    </location>
</feature>
<protein>
    <recommendedName>
        <fullName evidence="7">ABC3 transporter permease C-terminal domain-containing protein</fullName>
    </recommendedName>
</protein>
<gene>
    <name evidence="8" type="ORF">AFR_19905</name>
</gene>
<feature type="transmembrane region" description="Helical" evidence="6">
    <location>
        <begin position="315"/>
        <end position="339"/>
    </location>
</feature>
<evidence type="ECO:0000256" key="2">
    <source>
        <dbReference type="ARBA" id="ARBA00022475"/>
    </source>
</evidence>
<feature type="transmembrane region" description="Helical" evidence="6">
    <location>
        <begin position="712"/>
        <end position="732"/>
    </location>
</feature>
<dbReference type="GO" id="GO:0005886">
    <property type="term" value="C:plasma membrane"/>
    <property type="evidence" value="ECO:0007669"/>
    <property type="project" value="UniProtKB-SubCell"/>
</dbReference>
<evidence type="ECO:0000256" key="4">
    <source>
        <dbReference type="ARBA" id="ARBA00022989"/>
    </source>
</evidence>
<evidence type="ECO:0000313" key="9">
    <source>
        <dbReference type="Proteomes" id="UP000017746"/>
    </source>
</evidence>
<dbReference type="Proteomes" id="UP000017746">
    <property type="component" value="Chromosome"/>
</dbReference>
<dbReference type="PANTHER" id="PTHR30287">
    <property type="entry name" value="MEMBRANE COMPONENT OF PREDICTED ABC SUPERFAMILY METABOLITE UPTAKE TRANSPORTER"/>
    <property type="match status" value="1"/>
</dbReference>
<evidence type="ECO:0000256" key="3">
    <source>
        <dbReference type="ARBA" id="ARBA00022692"/>
    </source>
</evidence>
<keyword evidence="9" id="KW-1185">Reference proteome</keyword>
<dbReference type="OrthoDB" id="3223244at2"/>
<dbReference type="eggNOG" id="COG0577">
    <property type="taxonomic scope" value="Bacteria"/>
</dbReference>
<feature type="transmembrane region" description="Helical" evidence="6">
    <location>
        <begin position="413"/>
        <end position="431"/>
    </location>
</feature>
<sequence>MVRLAMKMAAQRITALLAVACAVLGGAALVTATGVISESGLRSHLPPGRLAGADVVVTAPQTARVGGDLPLALPERAPVPAGVAERLGRVPGVETVVADVSFPAALVVQGHVLPGEAGHGWSSTTLLADPRIEGSAPNRPDEVAVDSAAGISVGDPVEIVAAGRPARYRVSAVVSGAAGGIYFADTTAAGLAGRGTAAPDRTGSAAQPGLSAGPDLVGLRAAPGQADRVASAVRAELRGTGLTVATGSTRGDAAAPEAGAARQLLLLIAGSLAGIILIIIGFVVAGALGVALSGQRRDLALMRAVGATPRQIRRLAAGQALTVTAVALVPGVALGYPLAGQFGRLLARLGLLPDGLPLSLSPLPAIAAVLLLGLVVGVSAVSSAWRLSRMAPTEAVAESRTEPRALSPVRTTAGMLLMFGGTALSVVPLLVRTPVGAATTSMAGILGAVGLALAGPALVRRAGDALGKRLPRRASAPTWLAVANVRGYVLRVGGVVASLAMVLVFVLTYALTQTTVQAAADRETRAGTVAQHTIAAPALGGVPVGLEDEVRSTAGVEAVSSLTTTTVLWPYRMFGEEDVESHTAMVLTPAAADVLDLGVTGGSLQGLTGATIAVGSDVAGSRDAEVGRTVALVLGDGARVEAKVVAVYDRELGFGPLVVSRDLVAGHTSTGLDASLLVRADSTDALTALVAGRPGLTLGSARPEASDTPPEAWINLALVVVLLAYLLLSIANKLVAATAQRRTEIAVLRLSGTTPRQVRAMIRREAALIAAGALVLGLALAAVPLALLGIGFLDRPWPAGPVWLLPAAVLTVVVTAFLTMELPARRALRVPPAEALRV</sequence>
<keyword evidence="3 6" id="KW-0812">Transmembrane</keyword>
<evidence type="ECO:0000256" key="6">
    <source>
        <dbReference type="SAM" id="Phobius"/>
    </source>
</evidence>
<dbReference type="STRING" id="1246995.AFR_19905"/>
<dbReference type="AlphaFoldDB" id="U5VZ46"/>
<feature type="transmembrane region" description="Helical" evidence="6">
    <location>
        <begin position="802"/>
        <end position="820"/>
    </location>
</feature>
<comment type="subcellular location">
    <subcellularLocation>
        <location evidence="1">Cell membrane</location>
        <topology evidence="1">Multi-pass membrane protein</topology>
    </subcellularLocation>
</comment>
<keyword evidence="2" id="KW-1003">Cell membrane</keyword>
<feature type="domain" description="ABC3 transporter permease C-terminal" evidence="7">
    <location>
        <begin position="718"/>
        <end position="832"/>
    </location>
</feature>
<dbReference type="PANTHER" id="PTHR30287:SF1">
    <property type="entry name" value="INNER MEMBRANE PROTEIN"/>
    <property type="match status" value="1"/>
</dbReference>
<reference evidence="8 9" key="1">
    <citation type="journal article" date="2014" name="J. Biotechnol.">
        <title>Complete genome sequence of the actinobacterium Actinoplanes friuliensis HAG 010964, producer of the lipopeptide antibiotic friulimycin.</title>
        <authorList>
            <person name="Ruckert C."/>
            <person name="Szczepanowski R."/>
            <person name="Albersmeier A."/>
            <person name="Goesmann A."/>
            <person name="Fischer N."/>
            <person name="Steinkamper A."/>
            <person name="Puhler A."/>
            <person name="Biener R."/>
            <person name="Schwartz D."/>
            <person name="Kalinowski J."/>
        </authorList>
    </citation>
    <scope>NUCLEOTIDE SEQUENCE [LARGE SCALE GENOMIC DNA]</scope>
    <source>
        <strain evidence="8 9">DSM 7358</strain>
    </source>
</reference>
<feature type="transmembrane region" description="Helical" evidence="6">
    <location>
        <begin position="359"/>
        <end position="381"/>
    </location>
</feature>
<dbReference type="Pfam" id="PF02687">
    <property type="entry name" value="FtsX"/>
    <property type="match status" value="2"/>
</dbReference>
<evidence type="ECO:0000256" key="5">
    <source>
        <dbReference type="ARBA" id="ARBA00023136"/>
    </source>
</evidence>
<dbReference type="InterPro" id="IPR003838">
    <property type="entry name" value="ABC3_permease_C"/>
</dbReference>
<dbReference type="RefSeq" id="WP_023362625.1">
    <property type="nucleotide sequence ID" value="NC_022657.1"/>
</dbReference>
<organism evidence="8 9">
    <name type="scientific">Actinoplanes friuliensis DSM 7358</name>
    <dbReference type="NCBI Taxonomy" id="1246995"/>
    <lineage>
        <taxon>Bacteria</taxon>
        <taxon>Bacillati</taxon>
        <taxon>Actinomycetota</taxon>
        <taxon>Actinomycetes</taxon>
        <taxon>Micromonosporales</taxon>
        <taxon>Micromonosporaceae</taxon>
        <taxon>Actinoplanes</taxon>
    </lineage>
</organism>
<dbReference type="HOGENOM" id="CLU_012341_2_0_11"/>
<proteinExistence type="predicted"/>
<dbReference type="PATRIC" id="fig|1246995.3.peg.4039"/>
<feature type="transmembrane region" description="Helical" evidence="6">
    <location>
        <begin position="766"/>
        <end position="790"/>
    </location>
</feature>
<dbReference type="EMBL" id="CP006272">
    <property type="protein sequence ID" value="AGZ42253.1"/>
    <property type="molecule type" value="Genomic_DNA"/>
</dbReference>
<feature type="transmembrane region" description="Helical" evidence="6">
    <location>
        <begin position="488"/>
        <end position="511"/>
    </location>
</feature>
<keyword evidence="5 6" id="KW-0472">Membrane</keyword>
<evidence type="ECO:0000313" key="8">
    <source>
        <dbReference type="EMBL" id="AGZ42253.1"/>
    </source>
</evidence>
<feature type="domain" description="ABC3 transporter permease C-terminal" evidence="7">
    <location>
        <begin position="271"/>
        <end position="392"/>
    </location>
</feature>
<dbReference type="KEGG" id="afs:AFR_19905"/>